<proteinExistence type="predicted"/>
<dbReference type="Proteomes" id="UP000053555">
    <property type="component" value="Unassembled WGS sequence"/>
</dbReference>
<dbReference type="PANTHER" id="PTHR34460">
    <property type="entry name" value="VITELLOGENIN-LIKE PROTEIN"/>
    <property type="match status" value="1"/>
</dbReference>
<organism evidence="2">
    <name type="scientific">Glycine soja</name>
    <name type="common">Wild soybean</name>
    <dbReference type="NCBI Taxonomy" id="3848"/>
    <lineage>
        <taxon>Eukaryota</taxon>
        <taxon>Viridiplantae</taxon>
        <taxon>Streptophyta</taxon>
        <taxon>Embryophyta</taxon>
        <taxon>Tracheophyta</taxon>
        <taxon>Spermatophyta</taxon>
        <taxon>Magnoliopsida</taxon>
        <taxon>eudicotyledons</taxon>
        <taxon>Gunneridae</taxon>
        <taxon>Pentapetalae</taxon>
        <taxon>rosids</taxon>
        <taxon>fabids</taxon>
        <taxon>Fabales</taxon>
        <taxon>Fabaceae</taxon>
        <taxon>Papilionoideae</taxon>
        <taxon>50 kb inversion clade</taxon>
        <taxon>NPAAA clade</taxon>
        <taxon>indigoferoid/millettioid clade</taxon>
        <taxon>Phaseoleae</taxon>
        <taxon>Glycine</taxon>
        <taxon>Glycine subgen. Soja</taxon>
    </lineage>
</organism>
<reference evidence="2" key="1">
    <citation type="submission" date="2014-07" db="EMBL/GenBank/DDBJ databases">
        <title>Identification of a novel salt tolerance gene in wild soybean by whole-genome sequencing.</title>
        <authorList>
            <person name="Lam H.-M."/>
            <person name="Qi X."/>
            <person name="Li M.-W."/>
            <person name="Liu X."/>
            <person name="Xie M."/>
            <person name="Ni M."/>
            <person name="Xu X."/>
        </authorList>
    </citation>
    <scope>NUCLEOTIDE SEQUENCE [LARGE SCALE GENOMIC DNA]</scope>
    <source>
        <tissue evidence="2">Root</tissue>
    </source>
</reference>
<feature type="region of interest" description="Disordered" evidence="1">
    <location>
        <begin position="395"/>
        <end position="433"/>
    </location>
</feature>
<dbReference type="AlphaFoldDB" id="A0A0B2Q3M8"/>
<evidence type="ECO:0000313" key="2">
    <source>
        <dbReference type="EMBL" id="KHN14609.1"/>
    </source>
</evidence>
<feature type="region of interest" description="Disordered" evidence="1">
    <location>
        <begin position="48"/>
        <end position="71"/>
    </location>
</feature>
<feature type="compositionally biased region" description="Polar residues" evidence="1">
    <location>
        <begin position="415"/>
        <end position="424"/>
    </location>
</feature>
<feature type="compositionally biased region" description="Basic and acidic residues" evidence="1">
    <location>
        <begin position="52"/>
        <end position="66"/>
    </location>
</feature>
<name>A0A0B2Q3M8_GLYSO</name>
<dbReference type="PANTHER" id="PTHR34460:SF2">
    <property type="entry name" value="OS04G0405500 PROTEIN"/>
    <property type="match status" value="1"/>
</dbReference>
<feature type="region of interest" description="Disordered" evidence="1">
    <location>
        <begin position="149"/>
        <end position="201"/>
    </location>
</feature>
<dbReference type="EMBL" id="KN661573">
    <property type="protein sequence ID" value="KHN14609.1"/>
    <property type="molecule type" value="Genomic_DNA"/>
</dbReference>
<protein>
    <submittedName>
        <fullName evidence="2">Uncharacterized protein</fullName>
    </submittedName>
</protein>
<gene>
    <name evidence="2" type="ORF">glysoja_024704</name>
</gene>
<feature type="region of interest" description="Disordered" evidence="1">
    <location>
        <begin position="281"/>
        <end position="301"/>
    </location>
</feature>
<feature type="compositionally biased region" description="Low complexity" evidence="1">
    <location>
        <begin position="149"/>
        <end position="161"/>
    </location>
</feature>
<sequence>MQIEVMISFVVVPSHVATEVIIEKKNATDGGVHGCRVVGSEPMMSEWRSKKKGGEREGKCPMEDLSSKGGGSRRGMAWFVSSCALYLIHFQVSAPRASGVGGGRVGGACDNEISDGMQCMNHPHNNSNNNPGGICAFCLQDKLRNLLSSSPPLSSSSSPSPSFTPPPPPSVKTDHDHNTRSRLPFLVPKKNNNKKPSSYTNISSSANIIFKRSKSTATPKRNQFLEEKDFSPRKRNGFWSFLYPSSSKEAKSFGPNGKYRGKCLGKKSDHVIIVEEDKCLSSSSSSSSSKVSRSRSVGCGSRSFSSDFFERISSGLGDCTLRRVESQREGGKPKLAASANTMNHCMKERVRCGGIFSGFVMNSSSSTTSSSSWVSSSVDDGRGRSWGWAFASPMRAFTTKGSPPSSSSKRDASDKNNATPNLSAIPTLLTVRG</sequence>
<accession>A0A0B2Q3M8</accession>
<evidence type="ECO:0000256" key="1">
    <source>
        <dbReference type="SAM" id="MobiDB-lite"/>
    </source>
</evidence>